<dbReference type="PROSITE" id="PS50887">
    <property type="entry name" value="GGDEF"/>
    <property type="match status" value="1"/>
</dbReference>
<dbReference type="STRING" id="1798473.A3G50_00515"/>
<dbReference type="InterPro" id="IPR043128">
    <property type="entry name" value="Rev_trsase/Diguanyl_cyclase"/>
</dbReference>
<dbReference type="Proteomes" id="UP000176633">
    <property type="component" value="Unassembled WGS sequence"/>
</dbReference>
<organism evidence="2 3">
    <name type="scientific">Candidatus Jorgensenbacteria bacterium RIFCSPLOWO2_12_FULL_42_11</name>
    <dbReference type="NCBI Taxonomy" id="1798473"/>
    <lineage>
        <taxon>Bacteria</taxon>
        <taxon>Candidatus Joergenseniibacteriota</taxon>
    </lineage>
</organism>
<name>A0A1F6C188_9BACT</name>
<sequence length="228" mass="26348">MGKETVFELKKRTKELEKLVKLQEIEIRELSALSERDILTELYNRRGFIREAEKFLKEVKALRSIPEKRKISFKDFSVVFIDLDNLKIINNEYGHKAGDKALKMAAEIFRNSVRDIDIVARWGGDEFVIGLAGTDEKTAFAIAEELKAKLKTLKIKSQRMSASFGIVSYHHKNKSPRLATGYSKKHKAKEKVLNQLYQLIEKADMTMYEAKKEKDKDSIVVYNDKTDI</sequence>
<dbReference type="Pfam" id="PF00990">
    <property type="entry name" value="GGDEF"/>
    <property type="match status" value="1"/>
</dbReference>
<dbReference type="Gene3D" id="3.30.70.270">
    <property type="match status" value="1"/>
</dbReference>
<feature type="domain" description="GGDEF" evidence="1">
    <location>
        <begin position="74"/>
        <end position="224"/>
    </location>
</feature>
<dbReference type="InterPro" id="IPR050469">
    <property type="entry name" value="Diguanylate_Cyclase"/>
</dbReference>
<gene>
    <name evidence="2" type="ORF">A3G50_00515</name>
</gene>
<dbReference type="SMART" id="SM00267">
    <property type="entry name" value="GGDEF"/>
    <property type="match status" value="1"/>
</dbReference>
<protein>
    <recommendedName>
        <fullName evidence="1">GGDEF domain-containing protein</fullName>
    </recommendedName>
</protein>
<evidence type="ECO:0000259" key="1">
    <source>
        <dbReference type="PROSITE" id="PS50887"/>
    </source>
</evidence>
<dbReference type="PANTHER" id="PTHR45138">
    <property type="entry name" value="REGULATORY COMPONENTS OF SENSORY TRANSDUCTION SYSTEM"/>
    <property type="match status" value="1"/>
</dbReference>
<dbReference type="GO" id="GO:0052621">
    <property type="term" value="F:diguanylate cyclase activity"/>
    <property type="evidence" value="ECO:0007669"/>
    <property type="project" value="TreeGrafter"/>
</dbReference>
<comment type="caution">
    <text evidence="2">The sequence shown here is derived from an EMBL/GenBank/DDBJ whole genome shotgun (WGS) entry which is preliminary data.</text>
</comment>
<evidence type="ECO:0000313" key="2">
    <source>
        <dbReference type="EMBL" id="OGG42838.1"/>
    </source>
</evidence>
<evidence type="ECO:0000313" key="3">
    <source>
        <dbReference type="Proteomes" id="UP000176633"/>
    </source>
</evidence>
<dbReference type="AlphaFoldDB" id="A0A1F6C188"/>
<reference evidence="2 3" key="1">
    <citation type="journal article" date="2016" name="Nat. Commun.">
        <title>Thousands of microbial genomes shed light on interconnected biogeochemical processes in an aquifer system.</title>
        <authorList>
            <person name="Anantharaman K."/>
            <person name="Brown C.T."/>
            <person name="Hug L.A."/>
            <person name="Sharon I."/>
            <person name="Castelle C.J."/>
            <person name="Probst A.J."/>
            <person name="Thomas B.C."/>
            <person name="Singh A."/>
            <person name="Wilkins M.J."/>
            <person name="Karaoz U."/>
            <person name="Brodie E.L."/>
            <person name="Williams K.H."/>
            <person name="Hubbard S.S."/>
            <person name="Banfield J.F."/>
        </authorList>
    </citation>
    <scope>NUCLEOTIDE SEQUENCE [LARGE SCALE GENOMIC DNA]</scope>
</reference>
<dbReference type="SUPFAM" id="SSF55073">
    <property type="entry name" value="Nucleotide cyclase"/>
    <property type="match status" value="1"/>
</dbReference>
<dbReference type="NCBIfam" id="TIGR00254">
    <property type="entry name" value="GGDEF"/>
    <property type="match status" value="1"/>
</dbReference>
<accession>A0A1F6C188</accession>
<proteinExistence type="predicted"/>
<dbReference type="InterPro" id="IPR000160">
    <property type="entry name" value="GGDEF_dom"/>
</dbReference>
<dbReference type="InterPro" id="IPR029787">
    <property type="entry name" value="Nucleotide_cyclase"/>
</dbReference>
<dbReference type="EMBL" id="MFKM01000036">
    <property type="protein sequence ID" value="OGG42838.1"/>
    <property type="molecule type" value="Genomic_DNA"/>
</dbReference>
<dbReference type="PANTHER" id="PTHR45138:SF9">
    <property type="entry name" value="DIGUANYLATE CYCLASE DGCM-RELATED"/>
    <property type="match status" value="1"/>
</dbReference>
<dbReference type="CDD" id="cd01949">
    <property type="entry name" value="GGDEF"/>
    <property type="match status" value="1"/>
</dbReference>